<dbReference type="GO" id="GO:0005886">
    <property type="term" value="C:plasma membrane"/>
    <property type="evidence" value="ECO:0007669"/>
    <property type="project" value="TreeGrafter"/>
</dbReference>
<evidence type="ECO:0000313" key="10">
    <source>
        <dbReference type="Proteomes" id="UP000703893"/>
    </source>
</evidence>
<dbReference type="Pfam" id="PF00512">
    <property type="entry name" value="HisKA"/>
    <property type="match status" value="1"/>
</dbReference>
<dbReference type="SUPFAM" id="SSF55874">
    <property type="entry name" value="ATPase domain of HSP90 chaperone/DNA topoisomerase II/histidine kinase"/>
    <property type="match status" value="1"/>
</dbReference>
<evidence type="ECO:0000313" key="9">
    <source>
        <dbReference type="EMBL" id="MBM3276434.1"/>
    </source>
</evidence>
<evidence type="ECO:0000259" key="8">
    <source>
        <dbReference type="PROSITE" id="PS50109"/>
    </source>
</evidence>
<keyword evidence="4" id="KW-0808">Transferase</keyword>
<comment type="catalytic activity">
    <reaction evidence="1">
        <text>ATP + protein L-histidine = ADP + protein N-phospho-L-histidine.</text>
        <dbReference type="EC" id="2.7.13.3"/>
    </reaction>
</comment>
<dbReference type="GO" id="GO:0009927">
    <property type="term" value="F:histidine phosphotransfer kinase activity"/>
    <property type="evidence" value="ECO:0007669"/>
    <property type="project" value="TreeGrafter"/>
</dbReference>
<feature type="non-terminal residue" evidence="9">
    <location>
        <position position="1"/>
    </location>
</feature>
<organism evidence="9 10">
    <name type="scientific">Candidatus Tanganyikabacteria bacterium</name>
    <dbReference type="NCBI Taxonomy" id="2961651"/>
    <lineage>
        <taxon>Bacteria</taxon>
        <taxon>Bacillati</taxon>
        <taxon>Candidatus Sericytochromatia</taxon>
        <taxon>Candidatus Tanganyikabacteria</taxon>
    </lineage>
</organism>
<dbReference type="EC" id="2.7.13.3" evidence="2"/>
<evidence type="ECO:0000256" key="1">
    <source>
        <dbReference type="ARBA" id="ARBA00000085"/>
    </source>
</evidence>
<accession>A0A937X964</accession>
<dbReference type="PANTHER" id="PTHR43047:SF72">
    <property type="entry name" value="OSMOSENSING HISTIDINE PROTEIN KINASE SLN1"/>
    <property type="match status" value="1"/>
</dbReference>
<gene>
    <name evidence="9" type="ORF">FJZ00_14865</name>
</gene>
<dbReference type="CDD" id="cd00082">
    <property type="entry name" value="HisKA"/>
    <property type="match status" value="1"/>
</dbReference>
<dbReference type="InterPro" id="IPR005467">
    <property type="entry name" value="His_kinase_dom"/>
</dbReference>
<evidence type="ECO:0000256" key="4">
    <source>
        <dbReference type="ARBA" id="ARBA00022679"/>
    </source>
</evidence>
<dbReference type="PRINTS" id="PR00344">
    <property type="entry name" value="BCTRLSENSOR"/>
</dbReference>
<evidence type="ECO:0000256" key="3">
    <source>
        <dbReference type="ARBA" id="ARBA00022553"/>
    </source>
</evidence>
<keyword evidence="5 9" id="KW-0418">Kinase</keyword>
<evidence type="ECO:0000256" key="7">
    <source>
        <dbReference type="SAM" id="MobiDB-lite"/>
    </source>
</evidence>
<dbReference type="InterPro" id="IPR003661">
    <property type="entry name" value="HisK_dim/P_dom"/>
</dbReference>
<dbReference type="PANTHER" id="PTHR43047">
    <property type="entry name" value="TWO-COMPONENT HISTIDINE PROTEIN KINASE"/>
    <property type="match status" value="1"/>
</dbReference>
<evidence type="ECO:0000256" key="2">
    <source>
        <dbReference type="ARBA" id="ARBA00012438"/>
    </source>
</evidence>
<protein>
    <recommendedName>
        <fullName evidence="2">histidine kinase</fullName>
        <ecNumber evidence="2">2.7.13.3</ecNumber>
    </recommendedName>
</protein>
<dbReference type="SUPFAM" id="SSF47384">
    <property type="entry name" value="Homodimeric domain of signal transducing histidine kinase"/>
    <property type="match status" value="1"/>
</dbReference>
<sequence>EAGRLEVLATLRQSEAQLRTQYEKLKEVDALKTNFVNAVSHDLRTPLTAIVGYSEFLEDELGGPLSAAQATYVEHIIRGARRLGLLGDDLLDFARIEAGTFRLVSAETDLAPTIAEVVASLAPVAQEAEVATEVQIGSEVLVANADSRRVGQVVTNLVHNGIKFTKPEGTVRVRAAYDGPDVLLEVEDSGIGIAAEDLPRPFQRFGQLTAGPPKGGTGLGLSICKAIVEAHGGQIGVRSAIGQGSSFWVRIPRQAADSAEMAQAPEPILIRERPTASKGVLCPLAAVYLAALEQVGPGVAEALDQDTRLGPPAHAARSPSIRGSVPRHTRFGPPGPCAPGSSPRS</sequence>
<name>A0A937X964_9BACT</name>
<dbReference type="EMBL" id="VGJX01001024">
    <property type="protein sequence ID" value="MBM3276434.1"/>
    <property type="molecule type" value="Genomic_DNA"/>
</dbReference>
<dbReference type="SMART" id="SM00387">
    <property type="entry name" value="HATPase_c"/>
    <property type="match status" value="1"/>
</dbReference>
<dbReference type="CDD" id="cd16922">
    <property type="entry name" value="HATPase_EvgS-ArcB-TorS-like"/>
    <property type="match status" value="1"/>
</dbReference>
<comment type="caution">
    <text evidence="9">The sequence shown here is derived from an EMBL/GenBank/DDBJ whole genome shotgun (WGS) entry which is preliminary data.</text>
</comment>
<dbReference type="InterPro" id="IPR036097">
    <property type="entry name" value="HisK_dim/P_sf"/>
</dbReference>
<dbReference type="InterPro" id="IPR036890">
    <property type="entry name" value="HATPase_C_sf"/>
</dbReference>
<proteinExistence type="predicted"/>
<dbReference type="Proteomes" id="UP000703893">
    <property type="component" value="Unassembled WGS sequence"/>
</dbReference>
<evidence type="ECO:0000256" key="5">
    <source>
        <dbReference type="ARBA" id="ARBA00022777"/>
    </source>
</evidence>
<dbReference type="Gene3D" id="3.30.565.10">
    <property type="entry name" value="Histidine kinase-like ATPase, C-terminal domain"/>
    <property type="match status" value="1"/>
</dbReference>
<keyword evidence="6" id="KW-0902">Two-component regulatory system</keyword>
<dbReference type="FunFam" id="3.30.565.10:FF:000006">
    <property type="entry name" value="Sensor histidine kinase WalK"/>
    <property type="match status" value="1"/>
</dbReference>
<dbReference type="Gene3D" id="1.10.287.130">
    <property type="match status" value="1"/>
</dbReference>
<dbReference type="InterPro" id="IPR003594">
    <property type="entry name" value="HATPase_dom"/>
</dbReference>
<dbReference type="InterPro" id="IPR004358">
    <property type="entry name" value="Sig_transdc_His_kin-like_C"/>
</dbReference>
<keyword evidence="3" id="KW-0597">Phosphoprotein</keyword>
<evidence type="ECO:0000256" key="6">
    <source>
        <dbReference type="ARBA" id="ARBA00023012"/>
    </source>
</evidence>
<dbReference type="AlphaFoldDB" id="A0A937X964"/>
<dbReference type="SMART" id="SM00388">
    <property type="entry name" value="HisKA"/>
    <property type="match status" value="1"/>
</dbReference>
<feature type="region of interest" description="Disordered" evidence="7">
    <location>
        <begin position="309"/>
        <end position="345"/>
    </location>
</feature>
<feature type="domain" description="Histidine kinase" evidence="8">
    <location>
        <begin position="38"/>
        <end position="255"/>
    </location>
</feature>
<dbReference type="GO" id="GO:0000155">
    <property type="term" value="F:phosphorelay sensor kinase activity"/>
    <property type="evidence" value="ECO:0007669"/>
    <property type="project" value="InterPro"/>
</dbReference>
<reference evidence="9 10" key="1">
    <citation type="submission" date="2019-03" db="EMBL/GenBank/DDBJ databases">
        <title>Lake Tanganyika Metagenome-Assembled Genomes (MAGs).</title>
        <authorList>
            <person name="Tran P."/>
        </authorList>
    </citation>
    <scope>NUCLEOTIDE SEQUENCE [LARGE SCALE GENOMIC DNA]</scope>
    <source>
        <strain evidence="9">K_DeepCast_65m_m2_236</strain>
    </source>
</reference>
<dbReference type="Pfam" id="PF02518">
    <property type="entry name" value="HATPase_c"/>
    <property type="match status" value="1"/>
</dbReference>
<dbReference type="PROSITE" id="PS50109">
    <property type="entry name" value="HIS_KIN"/>
    <property type="match status" value="1"/>
</dbReference>